<keyword evidence="2" id="KW-1185">Reference proteome</keyword>
<evidence type="ECO:0000313" key="1">
    <source>
        <dbReference type="EMBL" id="OEJ89827.1"/>
    </source>
</evidence>
<evidence type="ECO:0008006" key="3">
    <source>
        <dbReference type="Google" id="ProtNLM"/>
    </source>
</evidence>
<accession>A0A1E5RSD5</accession>
<protein>
    <recommendedName>
        <fullName evidence="3">Coatomer subunit epsilon</fullName>
    </recommendedName>
</protein>
<proteinExistence type="predicted"/>
<dbReference type="AlphaFoldDB" id="A0A1E5RSD5"/>
<dbReference type="OrthoDB" id="310217at2759"/>
<reference evidence="2" key="1">
    <citation type="journal article" date="2016" name="Genome Announc.">
        <title>Genome sequences of three species of Hanseniaspora isolated from spontaneous wine fermentations.</title>
        <authorList>
            <person name="Sternes P.R."/>
            <person name="Lee D."/>
            <person name="Kutyna D.R."/>
            <person name="Borneman A.R."/>
        </authorList>
    </citation>
    <scope>NUCLEOTIDE SEQUENCE [LARGE SCALE GENOMIC DNA]</scope>
    <source>
        <strain evidence="2">AWRI3578</strain>
    </source>
</reference>
<dbReference type="InterPro" id="IPR011990">
    <property type="entry name" value="TPR-like_helical_dom_sf"/>
</dbReference>
<gene>
    <name evidence="1" type="ORF">AWRI3578_g991</name>
</gene>
<dbReference type="EMBL" id="LPNL01000003">
    <property type="protein sequence ID" value="OEJ89827.1"/>
    <property type="molecule type" value="Genomic_DNA"/>
</dbReference>
<organism evidence="1 2">
    <name type="scientific">Hanseniaspora opuntiae</name>
    <dbReference type="NCBI Taxonomy" id="211096"/>
    <lineage>
        <taxon>Eukaryota</taxon>
        <taxon>Fungi</taxon>
        <taxon>Dikarya</taxon>
        <taxon>Ascomycota</taxon>
        <taxon>Saccharomycotina</taxon>
        <taxon>Saccharomycetes</taxon>
        <taxon>Saccharomycodales</taxon>
        <taxon>Saccharomycodaceae</taxon>
        <taxon>Hanseniaspora</taxon>
    </lineage>
</organism>
<name>A0A1E5RSD5_9ASCO</name>
<comment type="caution">
    <text evidence="1">The sequence shown here is derived from an EMBL/GenBank/DDBJ whole genome shotgun (WGS) entry which is preliminary data.</text>
</comment>
<sequence>MSNKSIYNVKKNYYTGNYKENTQLDTDDATLYYKSLSIIDNYINNGPSTESTDLKTEYQQLIISDDSTLSALFDKYITIVDSGSDEGILDGVDMKDILSIEDPQTVNYALTLYFKILLKNSALSLDEVFKSISQVYKTLIKDLLAANNDALYPYMELTFLLGQIASSLKNWDYLQGLIEFLNGKVDLASEDEIMLSFLELIYGVSSLDTQSKESGFYFVEDLVFNSSGNNLFVNLLMINLQLSNKNYEEAEQLISKIKSEEDLSQAGVFYEYFLIAQINYYLQVGDGDKDIIQSLREELSQVCELNGTTDRNPYLIEQKALSASFDTITSKYL</sequence>
<dbReference type="Gene3D" id="1.25.40.10">
    <property type="entry name" value="Tetratricopeptide repeat domain"/>
    <property type="match status" value="1"/>
</dbReference>
<evidence type="ECO:0000313" key="2">
    <source>
        <dbReference type="Proteomes" id="UP000095605"/>
    </source>
</evidence>
<dbReference type="Proteomes" id="UP000095605">
    <property type="component" value="Unassembled WGS sequence"/>
</dbReference>